<feature type="transmembrane region" description="Helical" evidence="1">
    <location>
        <begin position="63"/>
        <end position="85"/>
    </location>
</feature>
<dbReference type="RefSeq" id="WP_100707269.1">
    <property type="nucleotide sequence ID" value="NZ_NPDL01000005.1"/>
</dbReference>
<keyword evidence="1" id="KW-0472">Membrane</keyword>
<dbReference type="Proteomes" id="UP000232196">
    <property type="component" value="Unassembled WGS sequence"/>
</dbReference>
<accession>A0A2M9XBW6</accession>
<keyword evidence="1" id="KW-1133">Transmembrane helix</keyword>
<gene>
    <name evidence="2" type="ORF">CH357_13440</name>
</gene>
<dbReference type="EMBL" id="NPDN01000006">
    <property type="protein sequence ID" value="PJZ25201.1"/>
    <property type="molecule type" value="Genomic_DNA"/>
</dbReference>
<dbReference type="AlphaFoldDB" id="A0A2M9XBW6"/>
<feature type="transmembrane region" description="Helical" evidence="1">
    <location>
        <begin position="97"/>
        <end position="120"/>
    </location>
</feature>
<keyword evidence="3" id="KW-1185">Reference proteome</keyword>
<comment type="caution">
    <text evidence="2">The sequence shown here is derived from an EMBL/GenBank/DDBJ whole genome shotgun (WGS) entry which is preliminary data.</text>
</comment>
<sequence length="210" mass="23766">MEFFLYLIYLVITLVVVSLGDYYFRLLYLSGKDTFEKQELTDWARIIPSKIVSIFESAGSLQYGLLAFGLSAFFAYVWTLTGGLIGSPHYTDSFGNYFFLSFIMPVLVLAFYSFISSEVLRAARISRNSGSFLARLLNQEIPLLSGIFISVIASNLAVYGLYHEISFLFVLPNVLILLVLLILRWNGKVKFGGIRVDREEEDLEDLGEDS</sequence>
<evidence type="ECO:0000313" key="3">
    <source>
        <dbReference type="Proteomes" id="UP000232196"/>
    </source>
</evidence>
<feature type="transmembrane region" description="Helical" evidence="1">
    <location>
        <begin position="6"/>
        <end position="24"/>
    </location>
</feature>
<keyword evidence="1" id="KW-0812">Transmembrane</keyword>
<proteinExistence type="predicted"/>
<reference evidence="2 3" key="1">
    <citation type="submission" date="2017-07" db="EMBL/GenBank/DDBJ databases">
        <title>Leptospira spp. isolated from tropical soils.</title>
        <authorList>
            <person name="Thibeaux R."/>
            <person name="Iraola G."/>
            <person name="Ferres I."/>
            <person name="Bierque E."/>
            <person name="Girault D."/>
            <person name="Soupe-Gilbert M.-E."/>
            <person name="Picardeau M."/>
            <person name="Goarant C."/>
        </authorList>
    </citation>
    <scope>NUCLEOTIDE SEQUENCE [LARGE SCALE GENOMIC DNA]</scope>
    <source>
        <strain evidence="2 3">MCA1-C-A1</strain>
    </source>
</reference>
<name>A0A2M9XBW6_9LEPT</name>
<feature type="transmembrane region" description="Helical" evidence="1">
    <location>
        <begin position="141"/>
        <end position="159"/>
    </location>
</feature>
<protein>
    <submittedName>
        <fullName evidence="2">Uncharacterized protein</fullName>
    </submittedName>
</protein>
<organism evidence="2 3">
    <name type="scientific">Leptospira hartskeerlii</name>
    <dbReference type="NCBI Taxonomy" id="2023177"/>
    <lineage>
        <taxon>Bacteria</taxon>
        <taxon>Pseudomonadati</taxon>
        <taxon>Spirochaetota</taxon>
        <taxon>Spirochaetia</taxon>
        <taxon>Leptospirales</taxon>
        <taxon>Leptospiraceae</taxon>
        <taxon>Leptospira</taxon>
    </lineage>
</organism>
<evidence type="ECO:0000313" key="2">
    <source>
        <dbReference type="EMBL" id="PJZ25201.1"/>
    </source>
</evidence>
<evidence type="ECO:0000256" key="1">
    <source>
        <dbReference type="SAM" id="Phobius"/>
    </source>
</evidence>
<feature type="transmembrane region" description="Helical" evidence="1">
    <location>
        <begin position="165"/>
        <end position="185"/>
    </location>
</feature>
<dbReference type="OrthoDB" id="325253at2"/>